<dbReference type="PANTHER" id="PTHR24023:SF1082">
    <property type="entry name" value="COLLAGEN TRIPLE HELIX REPEAT"/>
    <property type="match status" value="1"/>
</dbReference>
<organism evidence="2 3">
    <name type="scientific">Stylophora pistillata</name>
    <name type="common">Smooth cauliflower coral</name>
    <dbReference type="NCBI Taxonomy" id="50429"/>
    <lineage>
        <taxon>Eukaryota</taxon>
        <taxon>Metazoa</taxon>
        <taxon>Cnidaria</taxon>
        <taxon>Anthozoa</taxon>
        <taxon>Hexacorallia</taxon>
        <taxon>Scleractinia</taxon>
        <taxon>Astrocoeniina</taxon>
        <taxon>Pocilloporidae</taxon>
        <taxon>Stylophora</taxon>
    </lineage>
</organism>
<feature type="compositionally biased region" description="Basic and acidic residues" evidence="1">
    <location>
        <begin position="16"/>
        <end position="26"/>
    </location>
</feature>
<dbReference type="AlphaFoldDB" id="A0A2B4RXA6"/>
<dbReference type="InterPro" id="IPR008160">
    <property type="entry name" value="Collagen"/>
</dbReference>
<gene>
    <name evidence="2" type="ORF">AWC38_SpisGene13248</name>
</gene>
<keyword evidence="2" id="KW-0176">Collagen</keyword>
<evidence type="ECO:0000256" key="1">
    <source>
        <dbReference type="SAM" id="MobiDB-lite"/>
    </source>
</evidence>
<dbReference type="GO" id="GO:0005615">
    <property type="term" value="C:extracellular space"/>
    <property type="evidence" value="ECO:0007669"/>
    <property type="project" value="TreeGrafter"/>
</dbReference>
<proteinExistence type="predicted"/>
<dbReference type="STRING" id="50429.A0A2B4RXA6"/>
<dbReference type="Pfam" id="PF01391">
    <property type="entry name" value="Collagen"/>
    <property type="match status" value="1"/>
</dbReference>
<sequence>MPGMHGKPGLPGAPGRDGRDGREGVQGDRGSPGKTGPKGPQGPKGDPGVKGEPGALGPPGQKGRRGESGTNGIPGTPGAKPLKNWKECAWKNVNDGRDNGLIKGFSPGPSVFLPSQKPTFQIPSRPGNSGQEEQLRICKNKVKDIPGWNDEILRWYLNAAEESGLRPGDYLGGFAIDQMKIPVNFRKFGRHTTLMKGQGNDLELATHVLQFVFLSDGGFRFPIAQWQCVKCAPSDL</sequence>
<dbReference type="OrthoDB" id="5984577at2759"/>
<dbReference type="GO" id="GO:0005581">
    <property type="term" value="C:collagen trimer"/>
    <property type="evidence" value="ECO:0007669"/>
    <property type="project" value="UniProtKB-KW"/>
</dbReference>
<dbReference type="EMBL" id="LSMT01000246">
    <property type="protein sequence ID" value="PFX22251.1"/>
    <property type="molecule type" value="Genomic_DNA"/>
</dbReference>
<comment type="caution">
    <text evidence="2">The sequence shown here is derived from an EMBL/GenBank/DDBJ whole genome shotgun (WGS) entry which is preliminary data.</text>
</comment>
<keyword evidence="3" id="KW-1185">Reference proteome</keyword>
<protein>
    <submittedName>
        <fullName evidence="2">Short-chain collagen C4</fullName>
    </submittedName>
</protein>
<dbReference type="PANTHER" id="PTHR24023">
    <property type="entry name" value="COLLAGEN ALPHA"/>
    <property type="match status" value="1"/>
</dbReference>
<evidence type="ECO:0000313" key="3">
    <source>
        <dbReference type="Proteomes" id="UP000225706"/>
    </source>
</evidence>
<feature type="compositionally biased region" description="Low complexity" evidence="1">
    <location>
        <begin position="28"/>
        <end position="46"/>
    </location>
</feature>
<dbReference type="Proteomes" id="UP000225706">
    <property type="component" value="Unassembled WGS sequence"/>
</dbReference>
<evidence type="ECO:0000313" key="2">
    <source>
        <dbReference type="EMBL" id="PFX22251.1"/>
    </source>
</evidence>
<dbReference type="InterPro" id="IPR050149">
    <property type="entry name" value="Collagen_superfamily"/>
</dbReference>
<feature type="region of interest" description="Disordered" evidence="1">
    <location>
        <begin position="1"/>
        <end position="84"/>
    </location>
</feature>
<name>A0A2B4RXA6_STYPI</name>
<dbReference type="GO" id="GO:0031012">
    <property type="term" value="C:extracellular matrix"/>
    <property type="evidence" value="ECO:0007669"/>
    <property type="project" value="TreeGrafter"/>
</dbReference>
<reference evidence="3" key="1">
    <citation type="journal article" date="2017" name="bioRxiv">
        <title>Comparative analysis of the genomes of Stylophora pistillata and Acropora digitifera provides evidence for extensive differences between species of corals.</title>
        <authorList>
            <person name="Voolstra C.R."/>
            <person name="Li Y."/>
            <person name="Liew Y.J."/>
            <person name="Baumgarten S."/>
            <person name="Zoccola D."/>
            <person name="Flot J.-F."/>
            <person name="Tambutte S."/>
            <person name="Allemand D."/>
            <person name="Aranda M."/>
        </authorList>
    </citation>
    <scope>NUCLEOTIDE SEQUENCE [LARGE SCALE GENOMIC DNA]</scope>
</reference>
<accession>A0A2B4RXA6</accession>